<dbReference type="InterPro" id="IPR016286">
    <property type="entry name" value="FUC_metazoa-typ"/>
</dbReference>
<evidence type="ECO:0000259" key="8">
    <source>
        <dbReference type="Pfam" id="PF01120"/>
    </source>
</evidence>
<evidence type="ECO:0000256" key="4">
    <source>
        <dbReference type="ARBA" id="ARBA00022729"/>
    </source>
</evidence>
<dbReference type="GO" id="GO:0016139">
    <property type="term" value="P:glycoside catabolic process"/>
    <property type="evidence" value="ECO:0007669"/>
    <property type="project" value="TreeGrafter"/>
</dbReference>
<gene>
    <name evidence="9" type="ORF">QBC46DRAFT_355052</name>
</gene>
<evidence type="ECO:0000256" key="1">
    <source>
        <dbReference type="ARBA" id="ARBA00004071"/>
    </source>
</evidence>
<feature type="chain" id="PRO_5042944740" description="alpha-L-fucosidase" evidence="7">
    <location>
        <begin position="20"/>
        <end position="601"/>
    </location>
</feature>
<keyword evidence="5" id="KW-0378">Hydrolase</keyword>
<protein>
    <recommendedName>
        <fullName evidence="3">alpha-L-fucosidase</fullName>
        <ecNumber evidence="3">3.2.1.51</ecNumber>
    </recommendedName>
</protein>
<dbReference type="PANTHER" id="PTHR10030:SF37">
    <property type="entry name" value="ALPHA-L-FUCOSIDASE-RELATED"/>
    <property type="match status" value="1"/>
</dbReference>
<dbReference type="InterPro" id="IPR017853">
    <property type="entry name" value="GH"/>
</dbReference>
<comment type="caution">
    <text evidence="9">The sequence shown here is derived from an EMBL/GenBank/DDBJ whole genome shotgun (WGS) entry which is preliminary data.</text>
</comment>
<dbReference type="AlphaFoldDB" id="A0AAN6N539"/>
<reference evidence="10" key="1">
    <citation type="journal article" date="2023" name="Mol. Phylogenet. Evol.">
        <title>Genome-scale phylogeny and comparative genomics of the fungal order Sordariales.</title>
        <authorList>
            <person name="Hensen N."/>
            <person name="Bonometti L."/>
            <person name="Westerberg I."/>
            <person name="Brannstrom I.O."/>
            <person name="Guillou S."/>
            <person name="Cros-Aarteil S."/>
            <person name="Calhoun S."/>
            <person name="Haridas S."/>
            <person name="Kuo A."/>
            <person name="Mondo S."/>
            <person name="Pangilinan J."/>
            <person name="Riley R."/>
            <person name="LaButti K."/>
            <person name="Andreopoulos B."/>
            <person name="Lipzen A."/>
            <person name="Chen C."/>
            <person name="Yan M."/>
            <person name="Daum C."/>
            <person name="Ng V."/>
            <person name="Clum A."/>
            <person name="Steindorff A."/>
            <person name="Ohm R.A."/>
            <person name="Martin F."/>
            <person name="Silar P."/>
            <person name="Natvig D.O."/>
            <person name="Lalanne C."/>
            <person name="Gautier V."/>
            <person name="Ament-Velasquez S.L."/>
            <person name="Kruys A."/>
            <person name="Hutchinson M.I."/>
            <person name="Powell A.J."/>
            <person name="Barry K."/>
            <person name="Miller A.N."/>
            <person name="Grigoriev I.V."/>
            <person name="Debuchy R."/>
            <person name="Gladieux P."/>
            <person name="Hiltunen Thoren M."/>
            <person name="Johannesson H."/>
        </authorList>
    </citation>
    <scope>NUCLEOTIDE SEQUENCE [LARGE SCALE GENOMIC DNA]</scope>
    <source>
        <strain evidence="10">CBS 340.73</strain>
    </source>
</reference>
<sequence>MFFVVKLGLIVGFWQYLCAQTALGYGIPRKDLDSPGTLAISNATFTSKWIEGTDLVQIIEMIIENTDSTNWLTTSDKLNVTVVSDSVNLVQPGTLLRLRPGDRAIVQVGVKNKSNVSPGTTCSATVVANWGSASGNLRNTTATVTGPCGIGNYVSTDGSLEFHSSPDWFNDAKYGIFFHWGLYSAPAYGYIQPNESYAEWYWKRQHDPTYETHTYQYHLETYGESFNYDDFVSNFTASKFDPRSWLELIDAAGAQYFVPVTKHHDGFALFNFSASVSKRSSVHYGPKRDFIKELLSTAKTDYPHLRRGTYFSLPEWYNPLYTKYAQGEFLGGPPTNPYTGETIEYTGFVNVSDFVTDIQLPQMEALAYDYETEIMWCDIGGANNSTILMSAWLNWARGQGRQVAFNNRCGLKGDYDTPEYQTNANTVARKWESTRGMDPFSFGYNYMTPDDQYLTGYEIVQAVVDIVSKNGNFLLDVGPRNDGSIADIMVANLRDAGTWIKAHAESIYSTRYWLTTAGTGNLRYTTTAEAFYIHVLSQPNATVTISDPIPYLAGDSVTVVGGSLAGKAVPMTENSDGTYTLTVGSDVAAADKYVWTFRIVY</sequence>
<dbReference type="Proteomes" id="UP001303473">
    <property type="component" value="Unassembled WGS sequence"/>
</dbReference>
<dbReference type="Gene3D" id="3.20.20.80">
    <property type="entry name" value="Glycosidases"/>
    <property type="match status" value="1"/>
</dbReference>
<evidence type="ECO:0000256" key="6">
    <source>
        <dbReference type="ARBA" id="ARBA00023295"/>
    </source>
</evidence>
<dbReference type="EC" id="3.2.1.51" evidence="3"/>
<dbReference type="PRINTS" id="PR00741">
    <property type="entry name" value="GLHYDRLASE29"/>
</dbReference>
<keyword evidence="10" id="KW-1185">Reference proteome</keyword>
<name>A0AAN6N539_9PEZI</name>
<dbReference type="GO" id="GO:0004560">
    <property type="term" value="F:alpha-L-fucosidase activity"/>
    <property type="evidence" value="ECO:0007669"/>
    <property type="project" value="UniProtKB-EC"/>
</dbReference>
<evidence type="ECO:0000313" key="9">
    <source>
        <dbReference type="EMBL" id="KAK3939346.1"/>
    </source>
</evidence>
<evidence type="ECO:0000256" key="2">
    <source>
        <dbReference type="ARBA" id="ARBA00007951"/>
    </source>
</evidence>
<dbReference type="SUPFAM" id="SSF51445">
    <property type="entry name" value="(Trans)glycosidases"/>
    <property type="match status" value="1"/>
</dbReference>
<dbReference type="SMART" id="SM00812">
    <property type="entry name" value="Alpha_L_fucos"/>
    <property type="match status" value="1"/>
</dbReference>
<dbReference type="GO" id="GO:0006004">
    <property type="term" value="P:fucose metabolic process"/>
    <property type="evidence" value="ECO:0007669"/>
    <property type="project" value="InterPro"/>
</dbReference>
<keyword evidence="4 7" id="KW-0732">Signal</keyword>
<dbReference type="InterPro" id="IPR057739">
    <property type="entry name" value="Glyco_hydro_29_N"/>
</dbReference>
<comment type="similarity">
    <text evidence="2">Belongs to the glycosyl hydrolase 29 family.</text>
</comment>
<evidence type="ECO:0000256" key="5">
    <source>
        <dbReference type="ARBA" id="ARBA00022801"/>
    </source>
</evidence>
<organism evidence="9 10">
    <name type="scientific">Diplogelasinospora grovesii</name>
    <dbReference type="NCBI Taxonomy" id="303347"/>
    <lineage>
        <taxon>Eukaryota</taxon>
        <taxon>Fungi</taxon>
        <taxon>Dikarya</taxon>
        <taxon>Ascomycota</taxon>
        <taxon>Pezizomycotina</taxon>
        <taxon>Sordariomycetes</taxon>
        <taxon>Sordariomycetidae</taxon>
        <taxon>Sordariales</taxon>
        <taxon>Diplogelasinosporaceae</taxon>
        <taxon>Diplogelasinospora</taxon>
    </lineage>
</organism>
<accession>A0AAN6N539</accession>
<evidence type="ECO:0000256" key="3">
    <source>
        <dbReference type="ARBA" id="ARBA00012662"/>
    </source>
</evidence>
<feature type="signal peptide" evidence="7">
    <location>
        <begin position="1"/>
        <end position="19"/>
    </location>
</feature>
<dbReference type="Pfam" id="PF01120">
    <property type="entry name" value="Alpha_L_fucos"/>
    <property type="match status" value="1"/>
</dbReference>
<feature type="domain" description="Glycoside hydrolase family 29 N-terminal" evidence="8">
    <location>
        <begin position="152"/>
        <end position="505"/>
    </location>
</feature>
<comment type="function">
    <text evidence="1">Alpha-L-fucosidase is responsible for hydrolyzing the alpha-1,6-linked fucose joined to the reducing-end N-acetylglucosamine of the carbohydrate moieties of glycoproteins.</text>
</comment>
<evidence type="ECO:0000313" key="10">
    <source>
        <dbReference type="Proteomes" id="UP001303473"/>
    </source>
</evidence>
<evidence type="ECO:0000256" key="7">
    <source>
        <dbReference type="SAM" id="SignalP"/>
    </source>
</evidence>
<keyword evidence="6" id="KW-0326">Glycosidase</keyword>
<dbReference type="PANTHER" id="PTHR10030">
    <property type="entry name" value="ALPHA-L-FUCOSIDASE"/>
    <property type="match status" value="1"/>
</dbReference>
<proteinExistence type="inferred from homology"/>
<dbReference type="EMBL" id="MU853812">
    <property type="protein sequence ID" value="KAK3939346.1"/>
    <property type="molecule type" value="Genomic_DNA"/>
</dbReference>
<dbReference type="InterPro" id="IPR000933">
    <property type="entry name" value="Glyco_hydro_29"/>
</dbReference>